<gene>
    <name evidence="2" type="ORF">SAMN05192566_0697</name>
</gene>
<keyword evidence="3" id="KW-1185">Reference proteome</keyword>
<feature type="domain" description="Abortive infection protein-like C-terminal" evidence="1">
    <location>
        <begin position="195"/>
        <end position="269"/>
    </location>
</feature>
<sequence>MKLSDYSIEKIGVFIAGDSPGWPYRRGVDLVDFFNKFGSRDVYGEGFPTRRVYAQTKLADLNNKPQLRNIFKELLDPRLWIDLDRNTNGEYSVEVASNALNELIKYDGYEAYRDGNFYKIRELSGTVIEVENRFGESSELNEVVIEEQIQKCREKIDLADYSGAITNARSLVEAVCLKIIKEVEGEIENEGDLIKIFNQARKLLNLDPKRQDINDSLKQVITGLSNIVNGLAAMRNKMSDAHGVSYKPSRHHAKLAVNSAKTLADFLFDTMSYQKEKGTIKK</sequence>
<dbReference type="EMBL" id="FNFX01000001">
    <property type="protein sequence ID" value="SDK22520.1"/>
    <property type="molecule type" value="Genomic_DNA"/>
</dbReference>
<dbReference type="AlphaFoldDB" id="A0A1G9A7T9"/>
<evidence type="ECO:0000313" key="2">
    <source>
        <dbReference type="EMBL" id="SDK22520.1"/>
    </source>
</evidence>
<protein>
    <submittedName>
        <fullName evidence="2">Abortive infection C-terminus</fullName>
    </submittedName>
</protein>
<dbReference type="Proteomes" id="UP000198629">
    <property type="component" value="Unassembled WGS sequence"/>
</dbReference>
<dbReference type="RefSeq" id="WP_091469942.1">
    <property type="nucleotide sequence ID" value="NZ_FNFX01000001.1"/>
</dbReference>
<proteinExistence type="predicted"/>
<reference evidence="3" key="1">
    <citation type="submission" date="2016-10" db="EMBL/GenBank/DDBJ databases">
        <authorList>
            <person name="Varghese N."/>
            <person name="Submissions S."/>
        </authorList>
    </citation>
    <scope>NUCLEOTIDE SEQUENCE [LARGE SCALE GENOMIC DNA]</scope>
    <source>
        <strain evidence="3">CBMB127</strain>
    </source>
</reference>
<accession>A0A1G9A7T9</accession>
<dbReference type="STRING" id="492660.SAMN05192566_0697"/>
<organism evidence="2 3">
    <name type="scientific">Methylophilus rhizosphaerae</name>
    <dbReference type="NCBI Taxonomy" id="492660"/>
    <lineage>
        <taxon>Bacteria</taxon>
        <taxon>Pseudomonadati</taxon>
        <taxon>Pseudomonadota</taxon>
        <taxon>Betaproteobacteria</taxon>
        <taxon>Nitrosomonadales</taxon>
        <taxon>Methylophilaceae</taxon>
        <taxon>Methylophilus</taxon>
    </lineage>
</organism>
<dbReference type="Pfam" id="PF14355">
    <property type="entry name" value="Abi_C"/>
    <property type="match status" value="1"/>
</dbReference>
<dbReference type="OrthoDB" id="9762009at2"/>
<name>A0A1G9A7T9_9PROT</name>
<dbReference type="InterPro" id="IPR026001">
    <property type="entry name" value="Abi-like_C"/>
</dbReference>
<evidence type="ECO:0000259" key="1">
    <source>
        <dbReference type="Pfam" id="PF14355"/>
    </source>
</evidence>
<evidence type="ECO:0000313" key="3">
    <source>
        <dbReference type="Proteomes" id="UP000198629"/>
    </source>
</evidence>